<dbReference type="GeneID" id="7198715"/>
<evidence type="ECO:0000256" key="1">
    <source>
        <dbReference type="SAM" id="MobiDB-lite"/>
    </source>
</evidence>
<feature type="domain" description="DUF6824" evidence="2">
    <location>
        <begin position="17"/>
        <end position="113"/>
    </location>
</feature>
<dbReference type="InParanoid" id="B7GCM5"/>
<proteinExistence type="predicted"/>
<dbReference type="eggNOG" id="ENOG502SSM2">
    <property type="taxonomic scope" value="Eukaryota"/>
</dbReference>
<sequence length="686" mass="75576">MISAVHPAFVLALTANDVLFGRGAPSIENEGNVRFRHLVQERKTEYVSTGKRQMKDWIARQVIQAVRLRQGRFLRKIESLVEAERMGVPEGTTAWTFVDETTILQKVKQALRDRDNNEAAPSGSPRKHPATEGAAPNMFPGVEDPTAIDLRQRANLLLHSSPAAGTVNLSSSAMPRAGLHAVSDFLRNQQQQQQHRQTDEHARAVLYSIQSSMRRGISPLLPGGPQVSAGVPGQAKPVQGLTSFLSPNLVGGFAGISTANTGHLGLDQQWAAVDRRIPEKLTKLPPASRRTYQEATYSHETSAERALQAAYQAAHTTASSIQKDGQSSISLLELLLLQVVASHGIPLWTATNIEDVFISNREGVLSWSRLGTSLIQATQRWFQQRQNEPEPALAQEHALSLSLFYAQEIPELARKIVTLLEKLDKVSQSGAKRKSSNEEEGNGHSLDVWFQQQLSLWAASLNIANNQGRPLPYATADFTTKCQDYTFHEAFAAASILDASKCRDVWQQVAVLTRLRSIVAANPATDLLTKLDYAQMQLAGQAWDSRPSWWAPSDPAATVVRRDVFLIERVLLSGYQHVTRDIETALPAGLTKASIEDRLTALTYRLHHQQMTADEQQILDERVVQHLASLQAHLPADAPVYRGVDGAGLDEVGGDGTVGMRHTLNTPQQPNPKRFRPGDYPPRGSF</sequence>
<dbReference type="Pfam" id="PF20710">
    <property type="entry name" value="DUF6824"/>
    <property type="match status" value="1"/>
</dbReference>
<evidence type="ECO:0000259" key="2">
    <source>
        <dbReference type="Pfam" id="PF20710"/>
    </source>
</evidence>
<dbReference type="HOGENOM" id="CLU_401427_0_0_1"/>
<dbReference type="KEGG" id="pti:PHATRDRAFT_50015"/>
<keyword evidence="4" id="KW-1185">Reference proteome</keyword>
<accession>B7GCM5</accession>
<dbReference type="RefSeq" id="XP_002184901.1">
    <property type="nucleotide sequence ID" value="XM_002184865.1"/>
</dbReference>
<name>B7GCM5_PHATC</name>
<dbReference type="AlphaFoldDB" id="B7GCM5"/>
<reference evidence="4" key="2">
    <citation type="submission" date="2008-08" db="EMBL/GenBank/DDBJ databases">
        <authorList>
            <consortium name="Diatom Consortium"/>
            <person name="Grigoriev I."/>
            <person name="Grimwood J."/>
            <person name="Kuo A."/>
            <person name="Otillar R.P."/>
            <person name="Salamov A."/>
            <person name="Detter J.C."/>
            <person name="Lindquist E."/>
            <person name="Shapiro H."/>
            <person name="Lucas S."/>
            <person name="Glavina del Rio T."/>
            <person name="Pitluck S."/>
            <person name="Rokhsar D."/>
            <person name="Bowler C."/>
        </authorList>
    </citation>
    <scope>GENOME REANNOTATION</scope>
    <source>
        <strain evidence="4">CCAP 1055/1</strain>
    </source>
</reference>
<feature type="region of interest" description="Disordered" evidence="1">
    <location>
        <begin position="113"/>
        <end position="144"/>
    </location>
</feature>
<dbReference type="EMBL" id="CM000628">
    <property type="protein sequence ID" value="EEC43637.1"/>
    <property type="molecule type" value="Genomic_DNA"/>
</dbReference>
<evidence type="ECO:0000313" key="4">
    <source>
        <dbReference type="Proteomes" id="UP000000759"/>
    </source>
</evidence>
<protein>
    <recommendedName>
        <fullName evidence="2">DUF6824 domain-containing protein</fullName>
    </recommendedName>
</protein>
<feature type="region of interest" description="Disordered" evidence="1">
    <location>
        <begin position="652"/>
        <end position="686"/>
    </location>
</feature>
<organism evidence="3 4">
    <name type="scientific">Phaeodactylum tricornutum (strain CCAP 1055/1)</name>
    <dbReference type="NCBI Taxonomy" id="556484"/>
    <lineage>
        <taxon>Eukaryota</taxon>
        <taxon>Sar</taxon>
        <taxon>Stramenopiles</taxon>
        <taxon>Ochrophyta</taxon>
        <taxon>Bacillariophyta</taxon>
        <taxon>Bacillariophyceae</taxon>
        <taxon>Bacillariophycidae</taxon>
        <taxon>Naviculales</taxon>
        <taxon>Phaeodactylaceae</taxon>
        <taxon>Phaeodactylum</taxon>
    </lineage>
</organism>
<evidence type="ECO:0000313" key="3">
    <source>
        <dbReference type="EMBL" id="EEC43637.1"/>
    </source>
</evidence>
<reference evidence="3 4" key="1">
    <citation type="journal article" date="2008" name="Nature">
        <title>The Phaeodactylum genome reveals the evolutionary history of diatom genomes.</title>
        <authorList>
            <person name="Bowler C."/>
            <person name="Allen A.E."/>
            <person name="Badger J.H."/>
            <person name="Grimwood J."/>
            <person name="Jabbari K."/>
            <person name="Kuo A."/>
            <person name="Maheswari U."/>
            <person name="Martens C."/>
            <person name="Maumus F."/>
            <person name="Otillar R.P."/>
            <person name="Rayko E."/>
            <person name="Salamov A."/>
            <person name="Vandepoele K."/>
            <person name="Beszteri B."/>
            <person name="Gruber A."/>
            <person name="Heijde M."/>
            <person name="Katinka M."/>
            <person name="Mock T."/>
            <person name="Valentin K."/>
            <person name="Verret F."/>
            <person name="Berges J.A."/>
            <person name="Brownlee C."/>
            <person name="Cadoret J.P."/>
            <person name="Chiovitti A."/>
            <person name="Choi C.J."/>
            <person name="Coesel S."/>
            <person name="De Martino A."/>
            <person name="Detter J.C."/>
            <person name="Durkin C."/>
            <person name="Falciatore A."/>
            <person name="Fournet J."/>
            <person name="Haruta M."/>
            <person name="Huysman M.J."/>
            <person name="Jenkins B.D."/>
            <person name="Jiroutova K."/>
            <person name="Jorgensen R.E."/>
            <person name="Joubert Y."/>
            <person name="Kaplan A."/>
            <person name="Kroger N."/>
            <person name="Kroth P.G."/>
            <person name="La Roche J."/>
            <person name="Lindquist E."/>
            <person name="Lommer M."/>
            <person name="Martin-Jezequel V."/>
            <person name="Lopez P.J."/>
            <person name="Lucas S."/>
            <person name="Mangogna M."/>
            <person name="McGinnis K."/>
            <person name="Medlin L.K."/>
            <person name="Montsant A."/>
            <person name="Oudot-Le Secq M.P."/>
            <person name="Napoli C."/>
            <person name="Obornik M."/>
            <person name="Parker M.S."/>
            <person name="Petit J.L."/>
            <person name="Porcel B.M."/>
            <person name="Poulsen N."/>
            <person name="Robison M."/>
            <person name="Rychlewski L."/>
            <person name="Rynearson T.A."/>
            <person name="Schmutz J."/>
            <person name="Shapiro H."/>
            <person name="Siaut M."/>
            <person name="Stanley M."/>
            <person name="Sussman M.R."/>
            <person name="Taylor A.R."/>
            <person name="Vardi A."/>
            <person name="von Dassow P."/>
            <person name="Vyverman W."/>
            <person name="Willis A."/>
            <person name="Wyrwicz L.S."/>
            <person name="Rokhsar D.S."/>
            <person name="Weissenbach J."/>
            <person name="Armbrust E.V."/>
            <person name="Green B.R."/>
            <person name="Van de Peer Y."/>
            <person name="Grigoriev I.V."/>
        </authorList>
    </citation>
    <scope>NUCLEOTIDE SEQUENCE [LARGE SCALE GENOMIC DNA]</scope>
    <source>
        <strain evidence="3 4">CCAP 1055/1</strain>
    </source>
</reference>
<dbReference type="InterPro" id="IPR049227">
    <property type="entry name" value="DUF6824"/>
</dbReference>
<dbReference type="Proteomes" id="UP000000759">
    <property type="component" value="Chromosome 26"/>
</dbReference>
<dbReference type="PaxDb" id="2850-Phatr50015"/>
<gene>
    <name evidence="3" type="ORF">PHATRDRAFT_50015</name>
</gene>
<dbReference type="OrthoDB" id="55966at2759"/>